<name>A0A6I9Y992_9SAUR</name>
<dbReference type="FunFam" id="3.30.160.60:FF:001155">
    <property type="entry name" value="Zinc finger 30C"/>
    <property type="match status" value="1"/>
</dbReference>
<dbReference type="GO" id="GO:0008270">
    <property type="term" value="F:zinc ion binding"/>
    <property type="evidence" value="ECO:0007669"/>
    <property type="project" value="UniProtKB-KW"/>
</dbReference>
<keyword evidence="5" id="KW-0677">Repeat</keyword>
<evidence type="ECO:0000256" key="3">
    <source>
        <dbReference type="ARBA" id="ARBA00006991"/>
    </source>
</evidence>
<dbReference type="FunFam" id="3.30.160.60:FF:000557">
    <property type="entry name" value="zinc finger and SCAN domain-containing protein 29"/>
    <property type="match status" value="1"/>
</dbReference>
<dbReference type="Gene3D" id="3.30.160.60">
    <property type="entry name" value="Classic Zinc Finger"/>
    <property type="match status" value="15"/>
</dbReference>
<dbReference type="SUPFAM" id="SSF109640">
    <property type="entry name" value="KRAB domain (Kruppel-associated box)"/>
    <property type="match status" value="1"/>
</dbReference>
<dbReference type="InterPro" id="IPR001909">
    <property type="entry name" value="KRAB"/>
</dbReference>
<evidence type="ECO:0000256" key="10">
    <source>
        <dbReference type="ARBA" id="ARBA00023163"/>
    </source>
</evidence>
<dbReference type="KEGG" id="tsr:106546037"/>
<evidence type="ECO:0000259" key="16">
    <source>
        <dbReference type="PROSITE" id="PS50805"/>
    </source>
</evidence>
<keyword evidence="9" id="KW-0238">DNA-binding</keyword>
<feature type="domain" description="SCAN box" evidence="15">
    <location>
        <begin position="72"/>
        <end position="154"/>
    </location>
</feature>
<sequence length="860" mass="98580">MQGGGLIACCKLSFEMDPHTFRLSRVPAEEPVGLAPVDQPSAFSRRRCIWSASMKASVEVTTLLMGIEDYNRQMFHSNALPLGERPWQILFQLREAAQRWLRPQDRTKGQIVDVVILEQFLHVLPLGMQAWVRARKPSTSQEAAQLAEAYLEQQCPVSFEEVAVYFTPEEWDLLDDEQRILYYTVMQENSENVTSLELLISKPDPCLQLDWGEVSQMADLQTLKGKNTIDQRIVNCEDITVVENVATRKSPHQQKPGAEQFHKPLRLDVSFDPKHSEKMGIKSRRRQELSLELSQASKASKKMPRSSSQLATMATRKKYGCYECGKRFDQPSQVINHQRIHTGEKPYPCTECGKRFNKQSNLNVHVRLHRGEKPYSCPDCGKRFNAKYHLRGHYRIHTGEKPYVCEDCGKRFPVKSSLNKHQRIHSGDPKLPIPPEIKSEGNTQAVLPEVKQVCTVPEAEKIVKIISTNSPIGITMSNRNYVCYECGKRFDRPLQLSKHLRIHKGERSYPCIECGKRFNKQSNLTVHLRLHTGERPYGCPDCGKRFCTKSHLLGHYRKHTGEKPYQCEVCGKRFPVKASLNKHCRTHTGDPKLSKPAESKSEDNTQAILPEVTYAIPEPGNFIKIITKKPPKGITVSDRNFVCRECGKSFDQSSHLTTHQRIHTEEKPYPCTECGKRFNKQSNLNVHLRLHTGEKPYGCPDCGEKFNMKSHLQGHYRIHTGEKPFVCEDCGKSFRVKSCLTRHQQIHTGEKLYPCNECGKRFNKQSNLNVHLRLHTGEKPYGCPDCGQKFNMKSHLQGHYRIHTGEKPFECEDCGKSFRVKSRLTRHQQIHTGEKLYPCNECGKRSLADFRPMENILLNV</sequence>
<keyword evidence="10" id="KW-0804">Transcription</keyword>
<evidence type="ECO:0000256" key="7">
    <source>
        <dbReference type="ARBA" id="ARBA00022833"/>
    </source>
</evidence>
<dbReference type="PROSITE" id="PS50804">
    <property type="entry name" value="SCAN_BOX"/>
    <property type="match status" value="1"/>
</dbReference>
<dbReference type="GO" id="GO:0005634">
    <property type="term" value="C:nucleus"/>
    <property type="evidence" value="ECO:0007669"/>
    <property type="project" value="UniProtKB-SubCell"/>
</dbReference>
<keyword evidence="11" id="KW-0539">Nucleus</keyword>
<evidence type="ECO:0000256" key="9">
    <source>
        <dbReference type="ARBA" id="ARBA00023125"/>
    </source>
</evidence>
<feature type="domain" description="C2H2-type" evidence="14">
    <location>
        <begin position="403"/>
        <end position="430"/>
    </location>
</feature>
<evidence type="ECO:0000256" key="5">
    <source>
        <dbReference type="ARBA" id="ARBA00022737"/>
    </source>
</evidence>
<accession>A0A6I9Y992</accession>
<dbReference type="Pfam" id="PF02023">
    <property type="entry name" value="SCAN"/>
    <property type="match status" value="1"/>
</dbReference>
<keyword evidence="8" id="KW-0805">Transcription regulation</keyword>
<evidence type="ECO:0000313" key="17">
    <source>
        <dbReference type="Proteomes" id="UP000504617"/>
    </source>
</evidence>
<dbReference type="RefSeq" id="XP_013918270.1">
    <property type="nucleotide sequence ID" value="XM_014062795.1"/>
</dbReference>
<dbReference type="Gene3D" id="6.10.140.140">
    <property type="match status" value="1"/>
</dbReference>
<dbReference type="PROSITE" id="PS50157">
    <property type="entry name" value="ZINC_FINGER_C2H2_2"/>
    <property type="match status" value="15"/>
</dbReference>
<dbReference type="PANTHER" id="PTHR24393:SF34">
    <property type="entry name" value="PR_SET DOMAIN 13"/>
    <property type="match status" value="1"/>
</dbReference>
<feature type="domain" description="C2H2-type" evidence="14">
    <location>
        <begin position="669"/>
        <end position="696"/>
    </location>
</feature>
<feature type="domain" description="C2H2-type" evidence="14">
    <location>
        <begin position="509"/>
        <end position="536"/>
    </location>
</feature>
<dbReference type="CDD" id="cd07765">
    <property type="entry name" value="KRAB_A-box"/>
    <property type="match status" value="1"/>
</dbReference>
<evidence type="ECO:0000256" key="11">
    <source>
        <dbReference type="ARBA" id="ARBA00023242"/>
    </source>
</evidence>
<dbReference type="GO" id="GO:0045596">
    <property type="term" value="P:negative regulation of cell differentiation"/>
    <property type="evidence" value="ECO:0007669"/>
    <property type="project" value="UniProtKB-ARBA"/>
</dbReference>
<protein>
    <submittedName>
        <fullName evidence="18">Zinc finger protein 665-like</fullName>
    </submittedName>
</protein>
<keyword evidence="6 12" id="KW-0863">Zinc-finger</keyword>
<reference evidence="18" key="1">
    <citation type="submission" date="2025-08" db="UniProtKB">
        <authorList>
            <consortium name="RefSeq"/>
        </authorList>
    </citation>
    <scope>IDENTIFICATION</scope>
</reference>
<evidence type="ECO:0000256" key="4">
    <source>
        <dbReference type="ARBA" id="ARBA00022723"/>
    </source>
</evidence>
<dbReference type="Pfam" id="PF00096">
    <property type="entry name" value="zf-C2H2"/>
    <property type="match status" value="15"/>
</dbReference>
<keyword evidence="17" id="KW-1185">Reference proteome</keyword>
<evidence type="ECO:0000259" key="14">
    <source>
        <dbReference type="PROSITE" id="PS50157"/>
    </source>
</evidence>
<dbReference type="SUPFAM" id="SSF57667">
    <property type="entry name" value="beta-beta-alpha zinc fingers"/>
    <property type="match status" value="8"/>
</dbReference>
<organism evidence="17 18">
    <name type="scientific">Thamnophis sirtalis</name>
    <dbReference type="NCBI Taxonomy" id="35019"/>
    <lineage>
        <taxon>Eukaryota</taxon>
        <taxon>Metazoa</taxon>
        <taxon>Chordata</taxon>
        <taxon>Craniata</taxon>
        <taxon>Vertebrata</taxon>
        <taxon>Euteleostomi</taxon>
        <taxon>Lepidosauria</taxon>
        <taxon>Squamata</taxon>
        <taxon>Bifurcata</taxon>
        <taxon>Unidentata</taxon>
        <taxon>Episquamata</taxon>
        <taxon>Toxicofera</taxon>
        <taxon>Serpentes</taxon>
        <taxon>Colubroidea</taxon>
        <taxon>Colubridae</taxon>
        <taxon>Natricinae</taxon>
        <taxon>Thamnophis</taxon>
    </lineage>
</organism>
<dbReference type="Pfam" id="PF01352">
    <property type="entry name" value="KRAB"/>
    <property type="match status" value="1"/>
</dbReference>
<feature type="domain" description="C2H2-type" evidence="14">
    <location>
        <begin position="753"/>
        <end position="780"/>
    </location>
</feature>
<feature type="domain" description="C2H2-type" evidence="14">
    <location>
        <begin position="375"/>
        <end position="402"/>
    </location>
</feature>
<dbReference type="FunFam" id="3.30.160.60:FF:002343">
    <property type="entry name" value="Zinc finger protein 33A"/>
    <property type="match status" value="3"/>
</dbReference>
<dbReference type="FunFam" id="3.30.160.60:FF:001174">
    <property type="entry name" value="zinc finger protein 527 isoform X1"/>
    <property type="match status" value="1"/>
</dbReference>
<dbReference type="InterPro" id="IPR038269">
    <property type="entry name" value="SCAN_sf"/>
</dbReference>
<comment type="subcellular location">
    <subcellularLocation>
        <location evidence="2">Nucleus</location>
    </subcellularLocation>
</comment>
<evidence type="ECO:0000256" key="8">
    <source>
        <dbReference type="ARBA" id="ARBA00023015"/>
    </source>
</evidence>
<dbReference type="FunFam" id="3.30.160.60:FF:000322">
    <property type="entry name" value="GDNF-inducible zinc finger protein 1"/>
    <property type="match status" value="1"/>
</dbReference>
<dbReference type="FunFam" id="3.30.160.60:FF:000340">
    <property type="entry name" value="zinc finger protein 473 isoform X1"/>
    <property type="match status" value="1"/>
</dbReference>
<dbReference type="SMART" id="SM00431">
    <property type="entry name" value="SCAN"/>
    <property type="match status" value="1"/>
</dbReference>
<dbReference type="FunFam" id="3.30.160.60:FF:001270">
    <property type="entry name" value="zinc finger protein 583 isoform X1"/>
    <property type="match status" value="1"/>
</dbReference>
<evidence type="ECO:0000313" key="18">
    <source>
        <dbReference type="RefSeq" id="XP_013918270.1"/>
    </source>
</evidence>
<keyword evidence="7" id="KW-0862">Zinc</keyword>
<dbReference type="FunFam" id="3.30.160.60:FF:000097">
    <property type="entry name" value="Zinc finger protein"/>
    <property type="match status" value="1"/>
</dbReference>
<dbReference type="FunFam" id="3.30.160.60:FF:000663">
    <property type="entry name" value="Zinc finger protein 45"/>
    <property type="match status" value="2"/>
</dbReference>
<feature type="domain" description="C2H2-type" evidence="14">
    <location>
        <begin position="537"/>
        <end position="564"/>
    </location>
</feature>
<dbReference type="SMART" id="SM00355">
    <property type="entry name" value="ZnF_C2H2"/>
    <property type="match status" value="15"/>
</dbReference>
<dbReference type="Proteomes" id="UP000504617">
    <property type="component" value="Unplaced"/>
</dbReference>
<keyword evidence="4" id="KW-0479">Metal-binding</keyword>
<evidence type="ECO:0000256" key="6">
    <source>
        <dbReference type="ARBA" id="ARBA00022771"/>
    </source>
</evidence>
<evidence type="ECO:0000256" key="1">
    <source>
        <dbReference type="ARBA" id="ARBA00003767"/>
    </source>
</evidence>
<evidence type="ECO:0000259" key="15">
    <source>
        <dbReference type="PROSITE" id="PS50804"/>
    </source>
</evidence>
<feature type="domain" description="C2H2-type" evidence="14">
    <location>
        <begin position="565"/>
        <end position="592"/>
    </location>
</feature>
<feature type="domain" description="C2H2-type" evidence="14">
    <location>
        <begin position="725"/>
        <end position="752"/>
    </location>
</feature>
<dbReference type="SMART" id="SM00349">
    <property type="entry name" value="KRAB"/>
    <property type="match status" value="1"/>
</dbReference>
<dbReference type="SUPFAM" id="SSF47353">
    <property type="entry name" value="Retrovirus capsid dimerization domain-like"/>
    <property type="match status" value="1"/>
</dbReference>
<dbReference type="AlphaFoldDB" id="A0A6I9Y992"/>
<comment type="function">
    <text evidence="1">May be involved in transcriptional regulation.</text>
</comment>
<evidence type="ECO:0000256" key="12">
    <source>
        <dbReference type="PROSITE-ProRule" id="PRU00042"/>
    </source>
</evidence>
<feature type="domain" description="C2H2-type" evidence="14">
    <location>
        <begin position="781"/>
        <end position="808"/>
    </location>
</feature>
<gene>
    <name evidence="18" type="primary">LOC106546037</name>
</gene>
<feature type="domain" description="C2H2-type" evidence="14">
    <location>
        <begin position="347"/>
        <end position="374"/>
    </location>
</feature>
<dbReference type="InterPro" id="IPR003309">
    <property type="entry name" value="SCAN_dom"/>
</dbReference>
<dbReference type="FunFam" id="3.30.160.60:FF:000478">
    <property type="entry name" value="Zinc finger protein 133"/>
    <property type="match status" value="1"/>
</dbReference>
<evidence type="ECO:0000256" key="2">
    <source>
        <dbReference type="ARBA" id="ARBA00004123"/>
    </source>
</evidence>
<feature type="domain" description="KRAB" evidence="16">
    <location>
        <begin position="157"/>
        <end position="228"/>
    </location>
</feature>
<dbReference type="Gene3D" id="1.10.4020.10">
    <property type="entry name" value="DNA breaking-rejoining enzymes"/>
    <property type="match status" value="1"/>
</dbReference>
<dbReference type="GeneID" id="106546037"/>
<dbReference type="InterPro" id="IPR036236">
    <property type="entry name" value="Znf_C2H2_sf"/>
</dbReference>
<dbReference type="PROSITE" id="PS00028">
    <property type="entry name" value="ZINC_FINGER_C2H2_1"/>
    <property type="match status" value="15"/>
</dbReference>
<feature type="domain" description="C2H2-type" evidence="14">
    <location>
        <begin position="481"/>
        <end position="508"/>
    </location>
</feature>
<feature type="domain" description="C2H2-type" evidence="14">
    <location>
        <begin position="809"/>
        <end position="836"/>
    </location>
</feature>
<dbReference type="OrthoDB" id="427030at2759"/>
<dbReference type="InterPro" id="IPR036051">
    <property type="entry name" value="KRAB_dom_sf"/>
</dbReference>
<dbReference type="GO" id="GO:0001228">
    <property type="term" value="F:DNA-binding transcription activator activity, RNA polymerase II-specific"/>
    <property type="evidence" value="ECO:0007669"/>
    <property type="project" value="TreeGrafter"/>
</dbReference>
<dbReference type="GO" id="GO:0000978">
    <property type="term" value="F:RNA polymerase II cis-regulatory region sequence-specific DNA binding"/>
    <property type="evidence" value="ECO:0007669"/>
    <property type="project" value="TreeGrafter"/>
</dbReference>
<proteinExistence type="inferred from homology"/>
<dbReference type="PANTHER" id="PTHR24393">
    <property type="entry name" value="ZINC FINGER PROTEIN"/>
    <property type="match status" value="1"/>
</dbReference>
<evidence type="ECO:0000256" key="13">
    <source>
        <dbReference type="SAM" id="MobiDB-lite"/>
    </source>
</evidence>
<dbReference type="InterPro" id="IPR013087">
    <property type="entry name" value="Znf_C2H2_type"/>
</dbReference>
<feature type="domain" description="C2H2-type" evidence="14">
    <location>
        <begin position="641"/>
        <end position="668"/>
    </location>
</feature>
<dbReference type="FunFam" id="3.30.160.60:FF:001498">
    <property type="entry name" value="Zinc finger protein 404"/>
    <property type="match status" value="1"/>
</dbReference>
<dbReference type="FunFam" id="3.30.160.60:FF:000912">
    <property type="entry name" value="Zinc finger protein 660"/>
    <property type="match status" value="1"/>
</dbReference>
<feature type="domain" description="C2H2-type" evidence="14">
    <location>
        <begin position="319"/>
        <end position="346"/>
    </location>
</feature>
<comment type="similarity">
    <text evidence="3">Belongs to the krueppel C2H2-type zinc-finger protein family.</text>
</comment>
<dbReference type="PROSITE" id="PS50805">
    <property type="entry name" value="KRAB"/>
    <property type="match status" value="1"/>
</dbReference>
<feature type="region of interest" description="Disordered" evidence="13">
    <location>
        <begin position="273"/>
        <end position="310"/>
    </location>
</feature>
<feature type="domain" description="C2H2-type" evidence="14">
    <location>
        <begin position="697"/>
        <end position="724"/>
    </location>
</feature>